<dbReference type="RefSeq" id="WP_223411696.1">
    <property type="nucleotide sequence ID" value="NZ_JAGSHT010000034.1"/>
</dbReference>
<evidence type="ECO:0000313" key="5">
    <source>
        <dbReference type="EMBL" id="MBZ2199722.1"/>
    </source>
</evidence>
<dbReference type="Pfam" id="PF17862">
    <property type="entry name" value="AAA_lid_3"/>
    <property type="match status" value="1"/>
</dbReference>
<dbReference type="SUPFAM" id="SSF52540">
    <property type="entry name" value="P-loop containing nucleoside triphosphate hydrolases"/>
    <property type="match status" value="1"/>
</dbReference>
<protein>
    <submittedName>
        <fullName evidence="5">ATP-binding protein</fullName>
    </submittedName>
</protein>
<organism evidence="5 6">
    <name type="scientific">Occultella gossypii</name>
    <dbReference type="NCBI Taxonomy" id="2800820"/>
    <lineage>
        <taxon>Bacteria</taxon>
        <taxon>Bacillati</taxon>
        <taxon>Actinomycetota</taxon>
        <taxon>Actinomycetes</taxon>
        <taxon>Micrococcales</taxon>
        <taxon>Ruaniaceae</taxon>
        <taxon>Occultella</taxon>
    </lineage>
</organism>
<reference evidence="5 6" key="1">
    <citation type="submission" date="2021-04" db="EMBL/GenBank/DDBJ databases">
        <title>Ruania sp. nov., isolated from sandy soil of mangrove forest.</title>
        <authorList>
            <person name="Ge X."/>
            <person name="Huang R."/>
            <person name="Liu W."/>
        </authorList>
    </citation>
    <scope>NUCLEOTIDE SEQUENCE [LARGE SCALE GENOMIC DNA]</scope>
    <source>
        <strain evidence="5 6">N2-46</strain>
    </source>
</reference>
<evidence type="ECO:0000256" key="3">
    <source>
        <dbReference type="SAM" id="MobiDB-lite"/>
    </source>
</evidence>
<evidence type="ECO:0000313" key="6">
    <source>
        <dbReference type="Proteomes" id="UP000826651"/>
    </source>
</evidence>
<dbReference type="InterPro" id="IPR027417">
    <property type="entry name" value="P-loop_NTPase"/>
</dbReference>
<keyword evidence="1" id="KW-0547">Nucleotide-binding</keyword>
<evidence type="ECO:0000256" key="2">
    <source>
        <dbReference type="ARBA" id="ARBA00022840"/>
    </source>
</evidence>
<evidence type="ECO:0000256" key="1">
    <source>
        <dbReference type="ARBA" id="ARBA00022741"/>
    </source>
</evidence>
<dbReference type="Pfam" id="PF00004">
    <property type="entry name" value="AAA"/>
    <property type="match status" value="1"/>
</dbReference>
<dbReference type="PANTHER" id="PTHR23077:SF171">
    <property type="entry name" value="NUCLEAR VALOSIN-CONTAINING PROTEIN-LIKE"/>
    <property type="match status" value="1"/>
</dbReference>
<dbReference type="Gene3D" id="1.10.8.60">
    <property type="match status" value="1"/>
</dbReference>
<feature type="region of interest" description="Disordered" evidence="3">
    <location>
        <begin position="70"/>
        <end position="100"/>
    </location>
</feature>
<dbReference type="GO" id="GO:0005524">
    <property type="term" value="F:ATP binding"/>
    <property type="evidence" value="ECO:0007669"/>
    <property type="project" value="UniProtKB-KW"/>
</dbReference>
<dbReference type="InterPro" id="IPR003593">
    <property type="entry name" value="AAA+_ATPase"/>
</dbReference>
<accession>A0ABS7SI30</accession>
<comment type="caution">
    <text evidence="5">The sequence shown here is derived from an EMBL/GenBank/DDBJ whole genome shotgun (WGS) entry which is preliminary data.</text>
</comment>
<evidence type="ECO:0000259" key="4">
    <source>
        <dbReference type="SMART" id="SM00382"/>
    </source>
</evidence>
<feature type="domain" description="AAA+ ATPase" evidence="4">
    <location>
        <begin position="154"/>
        <end position="293"/>
    </location>
</feature>
<gene>
    <name evidence="5" type="ORF">KCQ71_26510</name>
</gene>
<dbReference type="EMBL" id="JAGSHT010000034">
    <property type="protein sequence ID" value="MBZ2199722.1"/>
    <property type="molecule type" value="Genomic_DNA"/>
</dbReference>
<dbReference type="InterPro" id="IPR041569">
    <property type="entry name" value="AAA_lid_3"/>
</dbReference>
<proteinExistence type="predicted"/>
<dbReference type="InterPro" id="IPR050168">
    <property type="entry name" value="AAA_ATPase_domain"/>
</dbReference>
<name>A0ABS7SI30_9MICO</name>
<keyword evidence="6" id="KW-1185">Reference proteome</keyword>
<feature type="compositionally biased region" description="Pro residues" evidence="3">
    <location>
        <begin position="76"/>
        <end position="87"/>
    </location>
</feature>
<keyword evidence="2 5" id="KW-0067">ATP-binding</keyword>
<dbReference type="PANTHER" id="PTHR23077">
    <property type="entry name" value="AAA-FAMILY ATPASE"/>
    <property type="match status" value="1"/>
</dbReference>
<dbReference type="InterPro" id="IPR003959">
    <property type="entry name" value="ATPase_AAA_core"/>
</dbReference>
<dbReference type="SMART" id="SM00382">
    <property type="entry name" value="AAA"/>
    <property type="match status" value="1"/>
</dbReference>
<sequence>MAHDDFLEVIESEVRRDPQNFALLEDFITLLLQADPDRAATELATFEAGGGDRTRVQVLRARLMAARLRGGAAAPPSEPVAPAPAPILTPSAADLDGVDDEDDDAPMPGLWDAERPAVTLADVAGLAEVKQHLDSTFLAPLRDPEMAAAFGQKPGGSLLMYGPPGCGKTFIARAIAGDLGASFIHVTLADLISKYIGDSEKAIRSVFRHARAAAPCVIFLDEFDALGGRRSSGGGGSQSMRMIVTQLLEELDGVSSANDGVYFLAATNRPWDIDPALRRPGRIDKTVLVLPPDGVARAAILQGDLEGKPADGVDVIRVAAATEGFSGADIAHVVKVALQQALTASMAAGSVVPVTTQTLLAAAGAVTPSTTSWFDQVAPVLEYGADDGTFDQLRAYRVKRGL</sequence>
<dbReference type="Gene3D" id="3.40.50.300">
    <property type="entry name" value="P-loop containing nucleotide triphosphate hydrolases"/>
    <property type="match status" value="1"/>
</dbReference>
<dbReference type="Proteomes" id="UP000826651">
    <property type="component" value="Unassembled WGS sequence"/>
</dbReference>